<dbReference type="GO" id="GO:0003796">
    <property type="term" value="F:lysozyme activity"/>
    <property type="evidence" value="ECO:0007669"/>
    <property type="project" value="InterPro"/>
</dbReference>
<keyword evidence="4" id="KW-0326">Glycosidase</keyword>
<dbReference type="Pfam" id="PF02493">
    <property type="entry name" value="MORN"/>
    <property type="match status" value="3"/>
</dbReference>
<dbReference type="InterPro" id="IPR003409">
    <property type="entry name" value="MORN"/>
</dbReference>
<dbReference type="GO" id="GO:0016052">
    <property type="term" value="P:carbohydrate catabolic process"/>
    <property type="evidence" value="ECO:0007669"/>
    <property type="project" value="TreeGrafter"/>
</dbReference>
<dbReference type="InterPro" id="IPR017853">
    <property type="entry name" value="GH"/>
</dbReference>
<dbReference type="SMART" id="SM00641">
    <property type="entry name" value="Glyco_25"/>
    <property type="match status" value="1"/>
</dbReference>
<dbReference type="PANTHER" id="PTHR34135">
    <property type="entry name" value="LYSOZYME"/>
    <property type="match status" value="1"/>
</dbReference>
<dbReference type="PROSITE" id="PS51904">
    <property type="entry name" value="GLYCOSYL_HYDROL_F25_2"/>
    <property type="match status" value="1"/>
</dbReference>
<evidence type="ECO:0000256" key="4">
    <source>
        <dbReference type="ARBA" id="ARBA00023295"/>
    </source>
</evidence>
<proteinExistence type="inferred from homology"/>
<dbReference type="SMART" id="SM00698">
    <property type="entry name" value="MORN"/>
    <property type="match status" value="4"/>
</dbReference>
<protein>
    <submittedName>
        <fullName evidence="5">Glycosyl hydrolase family 25</fullName>
    </submittedName>
</protein>
<evidence type="ECO:0000256" key="2">
    <source>
        <dbReference type="ARBA" id="ARBA00022737"/>
    </source>
</evidence>
<dbReference type="SUPFAM" id="SSF51445">
    <property type="entry name" value="(Trans)glycosidases"/>
    <property type="match status" value="1"/>
</dbReference>
<organism evidence="5 6">
    <name type="scientific">Xylanibacter rarus</name>
    <dbReference type="NCBI Taxonomy" id="1676614"/>
    <lineage>
        <taxon>Bacteria</taxon>
        <taxon>Pseudomonadati</taxon>
        <taxon>Bacteroidota</taxon>
        <taxon>Bacteroidia</taxon>
        <taxon>Bacteroidales</taxon>
        <taxon>Prevotellaceae</taxon>
        <taxon>Xylanibacter</taxon>
    </lineage>
</organism>
<evidence type="ECO:0000256" key="3">
    <source>
        <dbReference type="ARBA" id="ARBA00022801"/>
    </source>
</evidence>
<keyword evidence="6" id="KW-1185">Reference proteome</keyword>
<evidence type="ECO:0000256" key="1">
    <source>
        <dbReference type="ARBA" id="ARBA00010646"/>
    </source>
</evidence>
<reference evidence="5 6" key="1">
    <citation type="submission" date="2015-06" db="EMBL/GenBank/DDBJ databases">
        <title>Prevotella sp. 109, sp. nov., a novel member of the family Prevotellaceae isolated from human faeces.</title>
        <authorList>
            <person name="Shkoporov A.N."/>
            <person name="Chaplin A.V."/>
            <person name="Kafarskaia L.I."/>
            <person name="Efimov B.A."/>
        </authorList>
    </citation>
    <scope>NUCLEOTIDE SEQUENCE [LARGE SCALE GENOMIC DNA]</scope>
    <source>
        <strain evidence="5 6">109</strain>
    </source>
</reference>
<comment type="caution">
    <text evidence="5">The sequence shown here is derived from an EMBL/GenBank/DDBJ whole genome shotgun (WGS) entry which is preliminary data.</text>
</comment>
<dbReference type="GO" id="GO:0016998">
    <property type="term" value="P:cell wall macromolecule catabolic process"/>
    <property type="evidence" value="ECO:0007669"/>
    <property type="project" value="InterPro"/>
</dbReference>
<dbReference type="AlphaFoldDB" id="A0A8E1R1A6"/>
<keyword evidence="2" id="KW-0677">Repeat</keyword>
<dbReference type="Gene3D" id="3.20.20.80">
    <property type="entry name" value="Glycosidases"/>
    <property type="match status" value="1"/>
</dbReference>
<gene>
    <name evidence="5" type="ORF">ACU52_08120</name>
</gene>
<dbReference type="InterPro" id="IPR002053">
    <property type="entry name" value="Glyco_hydro_25"/>
</dbReference>
<dbReference type="SUPFAM" id="SSF82185">
    <property type="entry name" value="Histone H3 K4-specific methyltransferase SET7/9 N-terminal domain"/>
    <property type="match status" value="2"/>
</dbReference>
<dbReference type="Gene3D" id="2.20.110.10">
    <property type="entry name" value="Histone H3 K4-specific methyltransferase SET7/9 N-terminal domain"/>
    <property type="match status" value="2"/>
</dbReference>
<name>A0A8E1R1A6_9BACT</name>
<dbReference type="EMBL" id="LFQU01000013">
    <property type="protein sequence ID" value="KOO68487.1"/>
    <property type="molecule type" value="Genomic_DNA"/>
</dbReference>
<dbReference type="InterPro" id="IPR018077">
    <property type="entry name" value="Glyco_hydro_fam25_subgr"/>
</dbReference>
<dbReference type="Proteomes" id="UP000036951">
    <property type="component" value="Unassembled WGS sequence"/>
</dbReference>
<accession>A0A8E1R1A6</accession>
<evidence type="ECO:0000313" key="5">
    <source>
        <dbReference type="EMBL" id="KOO68487.1"/>
    </source>
</evidence>
<keyword evidence="3 5" id="KW-0378">Hydrolase</keyword>
<evidence type="ECO:0000313" key="6">
    <source>
        <dbReference type="Proteomes" id="UP000036951"/>
    </source>
</evidence>
<dbReference type="Pfam" id="PF01183">
    <property type="entry name" value="Glyco_hydro_25"/>
    <property type="match status" value="1"/>
</dbReference>
<dbReference type="GO" id="GO:0009253">
    <property type="term" value="P:peptidoglycan catabolic process"/>
    <property type="evidence" value="ECO:0007669"/>
    <property type="project" value="InterPro"/>
</dbReference>
<comment type="similarity">
    <text evidence="1">Belongs to the glycosyl hydrolase 25 family.</text>
</comment>
<sequence>MLLMSACSVKTPDGTGVVKNGDYCYRGELSGGKYNGYGVLTFKDSIVYSGQWKDGKRDGLGLTTDSLGRTVTSMWRADSLVRGIRNDSAGTYIGEFNGKLVEEGHGIYFGKDGSFYNGNWKDGLYSGFGCSMSAAGKARTGEWKAGKFRGERLTYTAERIYGIDISRYQHGKGRKKYPIHWNKVRITHLGKISRKKVSGTVDYQVSFVYIKSTEGTSVRNPYYLSDYQQARKYGIHCGAYHFFSHTSQASKQAYFFLKHSRFSKGDFPPVLDVEPTPSQVKAMGGPTAMFSRIRTWLNIVRQRTGVKPILYVSQQFVNQYLPEAPDLMRDYMVWIARYGEYKPEVRLVFWQLCPDGRVSGITGEVDINVFNGYRDQFNQFLINERIK</sequence>
<dbReference type="PANTHER" id="PTHR34135:SF2">
    <property type="entry name" value="LYSOZYME"/>
    <property type="match status" value="1"/>
</dbReference>